<evidence type="ECO:0000256" key="3">
    <source>
        <dbReference type="ARBA" id="ARBA00022989"/>
    </source>
</evidence>
<keyword evidence="2 6" id="KW-0812">Transmembrane</keyword>
<dbReference type="GO" id="GO:0001518">
    <property type="term" value="C:voltage-gated sodium channel complex"/>
    <property type="evidence" value="ECO:0007669"/>
    <property type="project" value="TreeGrafter"/>
</dbReference>
<feature type="compositionally biased region" description="Basic and acidic residues" evidence="5">
    <location>
        <begin position="2027"/>
        <end position="2039"/>
    </location>
</feature>
<feature type="region of interest" description="Disordered" evidence="5">
    <location>
        <begin position="1982"/>
        <end position="2006"/>
    </location>
</feature>
<feature type="region of interest" description="Disordered" evidence="5">
    <location>
        <begin position="1919"/>
        <end position="1960"/>
    </location>
</feature>
<reference evidence="9" key="4">
    <citation type="journal article" date="2015" name="PLoS ONE">
        <title>Comprehensive Evaluation of Toxoplasma gondii VEG and Neospora caninum LIV Genomes with Tachyzoite Stage Transcriptome and Proteome Defines Novel Transcript Features.</title>
        <authorList>
            <person name="Ramaprasad A."/>
            <person name="Mourier T."/>
            <person name="Naeem R."/>
            <person name="Malas T.B."/>
            <person name="Moussa E."/>
            <person name="Panigrahi A."/>
            <person name="Vermont S.J."/>
            <person name="Otto T.D."/>
            <person name="Wastling J."/>
            <person name="Pain A."/>
        </authorList>
    </citation>
    <scope>NUCLEOTIDE SEQUENCE</scope>
    <source>
        <strain evidence="9">Liverpool</strain>
    </source>
</reference>
<dbReference type="InterPro" id="IPR027359">
    <property type="entry name" value="Volt_channel_dom_sf"/>
</dbReference>
<evidence type="ECO:0000256" key="2">
    <source>
        <dbReference type="ARBA" id="ARBA00022692"/>
    </source>
</evidence>
<feature type="transmembrane region" description="Helical" evidence="6">
    <location>
        <begin position="240"/>
        <end position="263"/>
    </location>
</feature>
<dbReference type="Pfam" id="PF00520">
    <property type="entry name" value="Ion_trans"/>
    <property type="match status" value="4"/>
</dbReference>
<reference evidence="8" key="1">
    <citation type="submission" date="2011-02" db="EMBL/GenBank/DDBJ databases">
        <authorList>
            <person name="Aslett M."/>
        </authorList>
    </citation>
    <scope>NUCLEOTIDE SEQUENCE</scope>
    <source>
        <strain evidence="8">Liverpool</strain>
    </source>
</reference>
<evidence type="ECO:0000313" key="9">
    <source>
        <dbReference type="EMBL" id="CEL66223.1"/>
    </source>
</evidence>
<dbReference type="VEuPathDB" id="ToxoDB:NCLIV_020420"/>
<feature type="transmembrane region" description="Helical" evidence="6">
    <location>
        <begin position="1206"/>
        <end position="1225"/>
    </location>
</feature>
<feature type="transmembrane region" description="Helical" evidence="6">
    <location>
        <begin position="136"/>
        <end position="159"/>
    </location>
</feature>
<feature type="transmembrane region" description="Helical" evidence="6">
    <location>
        <begin position="1314"/>
        <end position="1339"/>
    </location>
</feature>
<feature type="domain" description="Ion transport" evidence="7">
    <location>
        <begin position="1492"/>
        <end position="1736"/>
    </location>
</feature>
<dbReference type="InterPro" id="IPR005821">
    <property type="entry name" value="Ion_trans_dom"/>
</dbReference>
<keyword evidence="3 6" id="KW-1133">Transmembrane helix</keyword>
<evidence type="ECO:0000313" key="8">
    <source>
        <dbReference type="EMBL" id="CBZ52255.1"/>
    </source>
</evidence>
<dbReference type="OMA" id="ADHNPHQ"/>
<feature type="transmembrane region" description="Helical" evidence="6">
    <location>
        <begin position="601"/>
        <end position="626"/>
    </location>
</feature>
<dbReference type="GeneID" id="13444099"/>
<feature type="compositionally biased region" description="Basic and acidic residues" evidence="5">
    <location>
        <begin position="2068"/>
        <end position="2080"/>
    </location>
</feature>
<dbReference type="Gene3D" id="1.10.287.70">
    <property type="match status" value="4"/>
</dbReference>
<name>F0VEW1_NEOCL</name>
<comment type="subcellular location">
    <subcellularLocation>
        <location evidence="1">Membrane</location>
        <topology evidence="1">Multi-pass membrane protein</topology>
    </subcellularLocation>
</comment>
<feature type="transmembrane region" description="Helical" evidence="6">
    <location>
        <begin position="1399"/>
        <end position="1421"/>
    </location>
</feature>
<feature type="compositionally biased region" description="Basic and acidic residues" evidence="5">
    <location>
        <begin position="916"/>
        <end position="925"/>
    </location>
</feature>
<feature type="transmembrane region" description="Helical" evidence="6">
    <location>
        <begin position="171"/>
        <end position="190"/>
    </location>
</feature>
<evidence type="ECO:0000256" key="1">
    <source>
        <dbReference type="ARBA" id="ARBA00004141"/>
    </source>
</evidence>
<evidence type="ECO:0000256" key="5">
    <source>
        <dbReference type="SAM" id="MobiDB-lite"/>
    </source>
</evidence>
<dbReference type="eggNOG" id="KOG2301">
    <property type="taxonomic scope" value="Eukaryota"/>
</dbReference>
<dbReference type="SUPFAM" id="SSF81324">
    <property type="entry name" value="Voltage-gated potassium channels"/>
    <property type="match status" value="4"/>
</dbReference>
<keyword evidence="4 6" id="KW-0472">Membrane</keyword>
<dbReference type="InParanoid" id="F0VEW1"/>
<protein>
    <submittedName>
        <fullName evidence="9">Voltage-dependent L-type calcium channel subunit, putative</fullName>
    </submittedName>
</protein>
<feature type="transmembrane region" description="Helical" evidence="6">
    <location>
        <begin position="1179"/>
        <end position="1200"/>
    </location>
</feature>
<dbReference type="GO" id="GO:0005248">
    <property type="term" value="F:voltage-gated sodium channel activity"/>
    <property type="evidence" value="ECO:0007669"/>
    <property type="project" value="TreeGrafter"/>
</dbReference>
<feature type="transmembrane region" description="Helical" evidence="6">
    <location>
        <begin position="566"/>
        <end position="589"/>
    </location>
</feature>
<feature type="transmembrane region" description="Helical" evidence="6">
    <location>
        <begin position="774"/>
        <end position="801"/>
    </location>
</feature>
<feature type="compositionally biased region" description="Polar residues" evidence="5">
    <location>
        <begin position="1950"/>
        <end position="1960"/>
    </location>
</feature>
<feature type="domain" description="Ion transport" evidence="7">
    <location>
        <begin position="114"/>
        <end position="437"/>
    </location>
</feature>
<feature type="region of interest" description="Disordered" evidence="5">
    <location>
        <begin position="902"/>
        <end position="925"/>
    </location>
</feature>
<feature type="domain" description="Ion transport" evidence="7">
    <location>
        <begin position="565"/>
        <end position="807"/>
    </location>
</feature>
<feature type="transmembrane region" description="Helical" evidence="6">
    <location>
        <begin position="1627"/>
        <end position="1650"/>
    </location>
</feature>
<evidence type="ECO:0000259" key="7">
    <source>
        <dbReference type="Pfam" id="PF00520"/>
    </source>
</evidence>
<feature type="transmembrane region" description="Helical" evidence="6">
    <location>
        <begin position="638"/>
        <end position="658"/>
    </location>
</feature>
<feature type="transmembrane region" description="Helical" evidence="6">
    <location>
        <begin position="1701"/>
        <end position="1722"/>
    </location>
</feature>
<dbReference type="EMBL" id="FR823388">
    <property type="protein sequence ID" value="CBZ52255.1"/>
    <property type="molecule type" value="Genomic_DNA"/>
</dbReference>
<feature type="transmembrane region" description="Helical" evidence="6">
    <location>
        <begin position="409"/>
        <end position="435"/>
    </location>
</feature>
<accession>F0VEW1</accession>
<dbReference type="RefSeq" id="XP_003882287.1">
    <property type="nucleotide sequence ID" value="XM_003882238.1"/>
</dbReference>
<dbReference type="PANTHER" id="PTHR10037:SF62">
    <property type="entry name" value="SODIUM CHANNEL PROTEIN 60E"/>
    <property type="match status" value="1"/>
</dbReference>
<dbReference type="EMBL" id="LN714481">
    <property type="protein sequence ID" value="CEL66223.1"/>
    <property type="molecule type" value="Genomic_DNA"/>
</dbReference>
<evidence type="ECO:0000256" key="6">
    <source>
        <dbReference type="SAM" id="Phobius"/>
    </source>
</evidence>
<reference evidence="8" key="2">
    <citation type="submission" date="2011-03" db="EMBL/GenBank/DDBJ databases">
        <title>Comparative genomics and transcriptomics of Neospora caninum and Toxoplasma gondii.</title>
        <authorList>
            <person name="Reid A.J."/>
            <person name="Sohal A."/>
            <person name="Harris D."/>
            <person name="Quail M."/>
            <person name="Sanders M."/>
            <person name="Berriman M."/>
            <person name="Wastling J.M."/>
            <person name="Pain A."/>
        </authorList>
    </citation>
    <scope>NUCLEOTIDE SEQUENCE</scope>
    <source>
        <strain evidence="8">Liverpool</strain>
    </source>
</reference>
<feature type="region of interest" description="Disordered" evidence="5">
    <location>
        <begin position="2273"/>
        <end position="2292"/>
    </location>
</feature>
<feature type="domain" description="Ion transport" evidence="7">
    <location>
        <begin position="1203"/>
        <end position="1423"/>
    </location>
</feature>
<feature type="region of interest" description="Disordered" evidence="5">
    <location>
        <begin position="2027"/>
        <end position="2085"/>
    </location>
</feature>
<evidence type="ECO:0000256" key="4">
    <source>
        <dbReference type="ARBA" id="ARBA00023136"/>
    </source>
</evidence>
<feature type="transmembrane region" description="Helical" evidence="6">
    <location>
        <begin position="679"/>
        <end position="701"/>
    </location>
</feature>
<feature type="transmembrane region" description="Helical" evidence="6">
    <location>
        <begin position="1560"/>
        <end position="1583"/>
    </location>
</feature>
<feature type="transmembrane region" description="Helical" evidence="6">
    <location>
        <begin position="1489"/>
        <end position="1509"/>
    </location>
</feature>
<reference evidence="10" key="3">
    <citation type="journal article" date="2012" name="PLoS Pathog.">
        <title>Comparative genomics of the apicomplexan parasites Toxoplasma gondii and Neospora caninum: Coccidia differing in host range and transmission strategy.</title>
        <authorList>
            <person name="Reid A.J."/>
            <person name="Vermont S.J."/>
            <person name="Cotton J.A."/>
            <person name="Harris D."/>
            <person name="Hill-Cawthorne G.A."/>
            <person name="Konen-Waisman S."/>
            <person name="Latham S.M."/>
            <person name="Mourier T."/>
            <person name="Norton R."/>
            <person name="Quail M.A."/>
            <person name="Sanders M."/>
            <person name="Shanmugam D."/>
            <person name="Sohal A."/>
            <person name="Wasmuth J.D."/>
            <person name="Brunk B."/>
            <person name="Grigg M.E."/>
            <person name="Howard J.C."/>
            <person name="Parkinson J."/>
            <person name="Roos D.S."/>
            <person name="Trees A.J."/>
            <person name="Berriman M."/>
            <person name="Pain A."/>
            <person name="Wastling J.M."/>
        </authorList>
    </citation>
    <scope>NUCLEOTIDE SEQUENCE [LARGE SCALE GENOMIC DNA]</scope>
    <source>
        <strain evidence="10">Liverpool</strain>
    </source>
</reference>
<feature type="transmembrane region" description="Helical" evidence="6">
    <location>
        <begin position="1529"/>
        <end position="1548"/>
    </location>
</feature>
<feature type="transmembrane region" description="Helical" evidence="6">
    <location>
        <begin position="1246"/>
        <end position="1268"/>
    </location>
</feature>
<dbReference type="PANTHER" id="PTHR10037">
    <property type="entry name" value="VOLTAGE-GATED CATION CHANNEL CALCIUM AND SODIUM"/>
    <property type="match status" value="1"/>
</dbReference>
<keyword evidence="10" id="KW-1185">Reference proteome</keyword>
<organism evidence="8 10">
    <name type="scientific">Neospora caninum (strain Liverpool)</name>
    <dbReference type="NCBI Taxonomy" id="572307"/>
    <lineage>
        <taxon>Eukaryota</taxon>
        <taxon>Sar</taxon>
        <taxon>Alveolata</taxon>
        <taxon>Apicomplexa</taxon>
        <taxon>Conoidasida</taxon>
        <taxon>Coccidia</taxon>
        <taxon>Eucoccidiorida</taxon>
        <taxon>Eimeriorina</taxon>
        <taxon>Sarcocystidae</taxon>
        <taxon>Neospora</taxon>
    </lineage>
</organism>
<feature type="region of interest" description="Disordered" evidence="5">
    <location>
        <begin position="954"/>
        <end position="983"/>
    </location>
</feature>
<gene>
    <name evidence="9" type="ORF">BN1204_020420</name>
    <name evidence="8" type="ORF">NCLIV_020420</name>
</gene>
<feature type="region of interest" description="Disordered" evidence="5">
    <location>
        <begin position="2219"/>
        <end position="2265"/>
    </location>
</feature>
<feature type="region of interest" description="Disordered" evidence="5">
    <location>
        <begin position="1"/>
        <end position="26"/>
    </location>
</feature>
<evidence type="ECO:0000313" key="10">
    <source>
        <dbReference type="Proteomes" id="UP000007494"/>
    </source>
</evidence>
<dbReference type="Gene3D" id="1.20.120.350">
    <property type="entry name" value="Voltage-gated potassium channels. Chain C"/>
    <property type="match status" value="4"/>
</dbReference>
<dbReference type="OrthoDB" id="332068at2759"/>
<feature type="compositionally biased region" description="Low complexity" evidence="5">
    <location>
        <begin position="1987"/>
        <end position="2001"/>
    </location>
</feature>
<feature type="region of interest" description="Disordered" evidence="5">
    <location>
        <begin position="1125"/>
        <end position="1147"/>
    </location>
</feature>
<sequence length="2292" mass="257997">MQHHIDRPEGEVGIGGDRHRTSSQDDARRVNIQTLPDIVGVVETPKEQWRCGWAACKVVCTNVYEAIVRTCLCSTARDNALESYNLFSPDNKFRRFCTFLSENVALKYFLITCVCVNEMVHLEASASRIPPNVAELLDLILVILLLLEFVYETIAFGLWKGRKCYFRQPRCLFNFWILTVAISDVVVMYLAHCRPPDYVPQVSWYTSKVALFFELVRKLRVLRLFETKTCKLAFTIFRKCLANLLALAGFVVIFVFFYLIVYFHTYGYTQFNVCYTKVATKTRISQGSLALSENTANASLVCDAESGFWEYDLSQEYLCRPDRPCRDGTECRNIFTLPRESRLCSSSQIYELQQKGWSSLYDTPLGDWGMTGFHNAFSALLSFLQCVTLEGWSEVMYRLADGDSTFRGVLIYILHHSVVILGNLLLMNLVVAVMWESTLLETSKSRIIDAKKEDLQMFEILGLEWVRFLVNKAEDVQVLHSETKTMEFLFAHRHYLARHNDGAIVGTSETGTSDDRSSKIQRRWISVRQTVYTIVARKPYVTSMFLVSATDALLITLDSAGVLVDIYSFINVFFCVCYTVDVALQLVAFGCREFVRDGFKVFDLILAVVGVVEMLFSLIVCGGVATCADADSDSASQVVKSTILVLSVLHSFRLFKLVRNFPSLRLLLEVIADLIQNVVFFYALLLFHVYIFATFGFALFFDPNYGAGVWPVTVTKYSNFETIWQALLLVFGLLTGENWNVAMREFYSVYNGHTQVVPGSALSSNVILESSANVYIICIYIFVAVLCLCCFIFNVFGAVLIGQYVIARKRVFTSHIFRFIKLCRELGIEMPTRAALDATNLQRMYSLAAPKTVGQKKARRALSEFLRPRSWSNQERLRFSTTSSGAAWMIHRLTRSISRASTFRRRGESLPSSGGRHTERGTDRIRLRNRIPDAQRERRAGRVLVTVFPWRQKRGRQKQSRRASAIQGRSRGEQAGMSEGVEGGSNRCHVTTCSLVASTSMTECQYNTRADDFGGPWGVGPEAGRDDSLCLFTRSDMQPSPPVAEHRKNSADNNLQGPLSLCESVCYLFSLSLICLCDTVVRFVSSPFRWLNARIIPYDTERPDAIIDFIRSILMDEGLEDASKETIAHPSSSRRRRQQSSRGDSSSLVEMPVVNLEVFRGGAVSTFLRRATNGTAYRCLMAGLDVASLGCLVVECMLTGNYAARTVFGVIEWGFAFVFLIEALLRIGAYGCSRGRCVALDSAPTHAAFVVALLSCILLIINQVAFVVERPDPAYSFVWQLPLFRVVKVLRSFRSFLLLSRVHMRGVRLVVRSLVACTRSLVILSAFLTIVYTTFALIFSRIMRANYVPPEDPNEVAYTFRTFSDAWIGVFVLATNEGWPLVLARVLDRSPAQRVPLTVLFFIFISAVSIFAVKMCVGIIVDASRRKKARMEMEGSLLSATVHKWIEIQELLFNSPLQHGDTMPDFANADSKKVAFLRKRLAAIVTSEWFRTAVALHTCICCLLLFLYGPWYDLTLGPYSQARRVYLHIAIAILSIFFFLEIGVKIFVRGRLFFRDTLDIMDAIICCLLIGIFVVDIVWWTLWQMPPEPLTFWLLSFRLFRVARFLYRQMSFFQTLFTTICRVMKSFLNVLALLCLSIFFFAIWGVVLFNDAPVEKYFNRHVNFKVLTRAMMALIGSCTGEDWHMILQQLRMHYSAADQRFLSFIVIVFFVCFIVLVFFILMDLFTASVLDEYMDTVKDENLWKISHQHRILIERWNPKNEPGKNYKSLDDMVALLKTIDHPLGLKHRFPPGEKTGKILAYIAKYGLPIYDGSRVHLRDVVLNCAKRACEFHAMSHGVMDMQDGQVELNPHLISSWIGKFPELAHTAANYDLRHYVAAATLQNWFRRHHVVINGKLANPEWCAARVVSFLAEARTARLRRPSGRNVHRGSQSDRRQSGVVRGRNRRGSRTDSTPGGSLLLTSASGESREVLCAGTDQVRMNLAEPASTRGSVPGSSSSSPRESLRRGYELDLAPRVLFESCLLVPERESTKRTGSKERNSVSSTSGGDGFLSATQGPNILGKASGPSRTDRAYRDGEAPERRRRPQICRSIIRAPDAREPSIVDLRVLGETQRKTCHHDFTRGIQKHNQTRHSLTGRCAHCDPGQQSGALNRVPSVTAFPTQTQPSGGVKGVNAPRISSPYMQTLTTTKAHARSDSLLQGTGEASHPANIAKAFKADTETAATQQEEFPSATPVSGGAFRSSPESKHEGAKTAHSHTRRNLIAEEGTGSCLPNFISDGNSGDEKEMAAGWIP</sequence>
<dbReference type="InterPro" id="IPR043203">
    <property type="entry name" value="VGCC_Ca_Na"/>
</dbReference>
<dbReference type="Proteomes" id="UP000007494">
    <property type="component" value="Chromosome VIIa"/>
</dbReference>
<proteinExistence type="predicted"/>